<sequence length="207" mass="22996">MSQEKLNTVDIKGKPYVLVNERVKAFRKNYPNYGLITTIVELSEKRVVMCATINNPDGFPIATGYAYEDAGSSFINKTSYIENCETSAWGRALANLGIGIDVSMCSAEELGNALLNQSKPAKRTNESIAKQIDDMIDEPPKTINIAAVNTLKAKLEEYNTVCGRNATEQEISKFYKCSNFNEFDYTNFKKCITMLDGSIKKVGADKK</sequence>
<organism evidence="1 2">
    <name type="scientific">Monoglobus pectinilyticus</name>
    <dbReference type="NCBI Taxonomy" id="1981510"/>
    <lineage>
        <taxon>Bacteria</taxon>
        <taxon>Bacillati</taxon>
        <taxon>Bacillota</taxon>
        <taxon>Clostridia</taxon>
        <taxon>Monoglobales</taxon>
        <taxon>Monoglobaceae</taxon>
        <taxon>Monoglobus</taxon>
    </lineage>
</organism>
<dbReference type="RefSeq" id="WP_102366061.1">
    <property type="nucleotide sequence ID" value="NZ_CP020991.1"/>
</dbReference>
<gene>
    <name evidence="1" type="ORF">B9O19_01745</name>
</gene>
<name>A0A2K9P4Z1_9FIRM</name>
<protein>
    <submittedName>
        <fullName evidence="1">Uncharacterized protein</fullName>
    </submittedName>
</protein>
<dbReference type="AlphaFoldDB" id="A0A2K9P4Z1"/>
<dbReference type="GeneID" id="98063129"/>
<evidence type="ECO:0000313" key="2">
    <source>
        <dbReference type="Proteomes" id="UP000235589"/>
    </source>
</evidence>
<reference evidence="1 2" key="1">
    <citation type="submission" date="2017-04" db="EMBL/GenBank/DDBJ databases">
        <title>Monoglobus pectinilyticus 14 draft genome.</title>
        <authorList>
            <person name="Kim C."/>
            <person name="Rosendale D.I."/>
            <person name="Kelly W.J."/>
            <person name="Tannock G.W."/>
            <person name="Patchett M.L."/>
            <person name="Jordens J.Z."/>
        </authorList>
    </citation>
    <scope>NUCLEOTIDE SEQUENCE [LARGE SCALE GENOMIC DNA]</scope>
    <source>
        <strain evidence="1 2">14</strain>
    </source>
</reference>
<dbReference type="EMBL" id="CP020991">
    <property type="protein sequence ID" value="AUO19899.1"/>
    <property type="molecule type" value="Genomic_DNA"/>
</dbReference>
<evidence type="ECO:0000313" key="1">
    <source>
        <dbReference type="EMBL" id="AUO19899.1"/>
    </source>
</evidence>
<accession>A0A2K9P4Z1</accession>
<dbReference type="Proteomes" id="UP000235589">
    <property type="component" value="Chromosome"/>
</dbReference>
<dbReference type="KEGG" id="mpec:B9O19_01745"/>
<keyword evidence="2" id="KW-1185">Reference proteome</keyword>
<dbReference type="OrthoDB" id="2087394at2"/>
<proteinExistence type="predicted"/>